<feature type="compositionally biased region" description="Basic residues" evidence="14">
    <location>
        <begin position="596"/>
        <end position="605"/>
    </location>
</feature>
<keyword evidence="8 13" id="KW-0342">GTP-binding</keyword>
<dbReference type="SUPFAM" id="SSF56091">
    <property type="entry name" value="DNA ligase/mRNA capping enzyme, catalytic domain"/>
    <property type="match status" value="1"/>
</dbReference>
<keyword evidence="3" id="KW-0507">mRNA processing</keyword>
<sequence>MADPDDPDRRAPPPTIPQAIAVTPEGPRRGHSLFSQKRFEFLTRALRFDDQATRRDRMRSDRFAHVSDLWRIYREVKIGLWIDLTKTDRFYDRQDVESKGTKYVKLSCAGHGECPTQEQTSTFINICDRFIKMNPLEIIAVHCTHGFNRTGFLISSYLIEKQDWGVDMALAAFKKEREPGIYKGDYMRSLFERCGEDPDDAPPEPSKPDWCQEFDDGNFDDDGNDGKGKRRKEKNKKDPVFMEGVPGVTPVTEQPKLGQVQSQIQDILGWKSGGFPGCQPISMDLQNINLLGSKPYKVSWKADGTRYMMLINGRREIYFADRDNSVFHAPEVEFRSKYDLDCHLQNTLLDGEMVIDELPSGEKFPRFLIYDALRVNGRDVMNDNFNMRFERIYTDLIHPRNAAITKGLLNKTKEPFSIRRKDFWDVNPHSVEKLMSPEFNSQLSHEPDGLIFQPIPTPYVAGRCDEVLKWKPSSHNSVDFKVKIEKITGEGMLPTTVALLFVGGLDQAFDQMKANKTIKALDNRIIECNHDGRTWQFMRERVDKSFPNSYTTAMAVCNSIRNPVTEAILKDFVKNKAFRKPDRELMPPPEGMPQPKKQRTQRQRQ</sequence>
<comment type="caution">
    <text evidence="16">The sequence shown here is derived from an EMBL/GenBank/DDBJ whole genome shotgun (WGS) entry which is preliminary data.</text>
</comment>
<evidence type="ECO:0000256" key="11">
    <source>
        <dbReference type="PIRSR" id="PIRSR036958-1"/>
    </source>
</evidence>
<feature type="region of interest" description="Disordered" evidence="14">
    <location>
        <begin position="579"/>
        <end position="605"/>
    </location>
</feature>
<dbReference type="PROSITE" id="PS50056">
    <property type="entry name" value="TYR_PHOSPHATASE_2"/>
    <property type="match status" value="1"/>
</dbReference>
<dbReference type="InterPro" id="IPR013846">
    <property type="entry name" value="mRNA_cap_enzyme_C"/>
</dbReference>
<dbReference type="PIRSF" id="PIRSF036958">
    <property type="entry name" value="mRNA_capping_HCE"/>
    <property type="match status" value="1"/>
</dbReference>
<dbReference type="Proteomes" id="UP001497623">
    <property type="component" value="Unassembled WGS sequence"/>
</dbReference>
<dbReference type="PANTHER" id="PTHR10367">
    <property type="entry name" value="MRNA-CAPPING ENZYME"/>
    <property type="match status" value="1"/>
</dbReference>
<feature type="binding site" evidence="13">
    <location>
        <position position="322"/>
    </location>
    <ligand>
        <name>GTP</name>
        <dbReference type="ChEBI" id="CHEBI:37565"/>
    </ligand>
</feature>
<evidence type="ECO:0000256" key="6">
    <source>
        <dbReference type="ARBA" id="ARBA00022741"/>
    </source>
</evidence>
<feature type="non-terminal residue" evidence="16">
    <location>
        <position position="605"/>
    </location>
</feature>
<dbReference type="InterPro" id="IPR016130">
    <property type="entry name" value="Tyr_Pase_AS"/>
</dbReference>
<name>A0AAV2PZD2_MEGNR</name>
<protein>
    <recommendedName>
        <fullName evidence="2">mRNA guanylyltransferase</fullName>
        <ecNumber evidence="2">2.7.7.50</ecNumber>
    </recommendedName>
</protein>
<dbReference type="CDD" id="cd07895">
    <property type="entry name" value="Adenylation_mRNA_capping"/>
    <property type="match status" value="1"/>
</dbReference>
<dbReference type="Pfam" id="PF00782">
    <property type="entry name" value="DSPc"/>
    <property type="match status" value="1"/>
</dbReference>
<dbReference type="InterPro" id="IPR000340">
    <property type="entry name" value="Dual-sp_phosphatase_cat-dom"/>
</dbReference>
<dbReference type="InterPro" id="IPR017074">
    <property type="entry name" value="mRNA_cap_enz_bifunc"/>
</dbReference>
<dbReference type="GO" id="GO:0140818">
    <property type="term" value="F:mRNA 5'-triphosphate monophosphatase activity"/>
    <property type="evidence" value="ECO:0007669"/>
    <property type="project" value="InterPro"/>
</dbReference>
<dbReference type="GO" id="GO:0006370">
    <property type="term" value="P:7-methylguanosine mRNA capping"/>
    <property type="evidence" value="ECO:0007669"/>
    <property type="project" value="UniProtKB-KW"/>
</dbReference>
<gene>
    <name evidence="16" type="ORF">MNOR_LOCUS6606</name>
</gene>
<dbReference type="InterPro" id="IPR000387">
    <property type="entry name" value="Tyr_Pase_dom"/>
</dbReference>
<evidence type="ECO:0000256" key="8">
    <source>
        <dbReference type="ARBA" id="ARBA00023134"/>
    </source>
</evidence>
<dbReference type="PANTHER" id="PTHR10367:SF17">
    <property type="entry name" value="MRNA-CAPPING ENZYME"/>
    <property type="match status" value="1"/>
</dbReference>
<keyword evidence="4" id="KW-0808">Transferase</keyword>
<dbReference type="PROSITE" id="PS00383">
    <property type="entry name" value="TYR_PHOSPHATASE_1"/>
    <property type="match status" value="1"/>
</dbReference>
<keyword evidence="9" id="KW-0539">Nucleus</keyword>
<dbReference type="Gene3D" id="3.30.470.30">
    <property type="entry name" value="DNA ligase/mRNA capping enzyme"/>
    <property type="match status" value="1"/>
</dbReference>
<dbReference type="Gene3D" id="2.40.50.140">
    <property type="entry name" value="Nucleic acid-binding proteins"/>
    <property type="match status" value="1"/>
</dbReference>
<dbReference type="EMBL" id="CAXKWB010002752">
    <property type="protein sequence ID" value="CAL4067552.1"/>
    <property type="molecule type" value="Genomic_DNA"/>
</dbReference>
<evidence type="ECO:0000259" key="15">
    <source>
        <dbReference type="PROSITE" id="PS50056"/>
    </source>
</evidence>
<feature type="region of interest" description="Disordered" evidence="14">
    <location>
        <begin position="1"/>
        <end position="31"/>
    </location>
</feature>
<feature type="domain" description="Tyrosine specific protein phosphatases" evidence="15">
    <location>
        <begin position="121"/>
        <end position="188"/>
    </location>
</feature>
<dbReference type="EC" id="2.7.7.50" evidence="2"/>
<evidence type="ECO:0000313" key="16">
    <source>
        <dbReference type="EMBL" id="CAL4067552.1"/>
    </source>
</evidence>
<dbReference type="Gene3D" id="3.90.190.10">
    <property type="entry name" value="Protein tyrosine phosphatase superfamily"/>
    <property type="match status" value="1"/>
</dbReference>
<feature type="compositionally biased region" description="Acidic residues" evidence="14">
    <location>
        <begin position="212"/>
        <end position="223"/>
    </location>
</feature>
<dbReference type="Pfam" id="PF03919">
    <property type="entry name" value="mRNA_cap_C"/>
    <property type="match status" value="1"/>
</dbReference>
<dbReference type="GO" id="GO:0005634">
    <property type="term" value="C:nucleus"/>
    <property type="evidence" value="ECO:0007669"/>
    <property type="project" value="UniProtKB-SubCell"/>
</dbReference>
<comment type="subcellular location">
    <subcellularLocation>
        <location evidence="1">Nucleus</location>
    </subcellularLocation>
</comment>
<keyword evidence="5" id="KW-0548">Nucleotidyltransferase</keyword>
<accession>A0AAV2PZD2</accession>
<dbReference type="Pfam" id="PF01331">
    <property type="entry name" value="mRNA_cap_enzyme"/>
    <property type="match status" value="1"/>
</dbReference>
<dbReference type="AlphaFoldDB" id="A0AAV2PZD2"/>
<evidence type="ECO:0000256" key="3">
    <source>
        <dbReference type="ARBA" id="ARBA00022664"/>
    </source>
</evidence>
<dbReference type="GO" id="GO:0005524">
    <property type="term" value="F:ATP binding"/>
    <property type="evidence" value="ECO:0007669"/>
    <property type="project" value="InterPro"/>
</dbReference>
<keyword evidence="6 13" id="KW-0547">Nucleotide-binding</keyword>
<evidence type="ECO:0000256" key="4">
    <source>
        <dbReference type="ARBA" id="ARBA00022679"/>
    </source>
</evidence>
<proteinExistence type="predicted"/>
<dbReference type="InterPro" id="IPR029021">
    <property type="entry name" value="Prot-tyrosine_phosphatase-like"/>
</dbReference>
<dbReference type="GO" id="GO:0005525">
    <property type="term" value="F:GTP binding"/>
    <property type="evidence" value="ECO:0007669"/>
    <property type="project" value="UniProtKB-KW"/>
</dbReference>
<dbReference type="SUPFAM" id="SSF50249">
    <property type="entry name" value="Nucleic acid-binding proteins"/>
    <property type="match status" value="1"/>
</dbReference>
<reference evidence="16 17" key="1">
    <citation type="submission" date="2024-05" db="EMBL/GenBank/DDBJ databases">
        <authorList>
            <person name="Wallberg A."/>
        </authorList>
    </citation>
    <scope>NUCLEOTIDE SEQUENCE [LARGE SCALE GENOMIC DNA]</scope>
</reference>
<dbReference type="InterPro" id="IPR001339">
    <property type="entry name" value="mRNA_cap_enzyme_adenylation"/>
</dbReference>
<dbReference type="GO" id="GO:0004484">
    <property type="term" value="F:mRNA guanylyltransferase activity"/>
    <property type="evidence" value="ECO:0007669"/>
    <property type="project" value="UniProtKB-EC"/>
</dbReference>
<evidence type="ECO:0000256" key="9">
    <source>
        <dbReference type="ARBA" id="ARBA00023242"/>
    </source>
</evidence>
<dbReference type="InterPro" id="IPR051029">
    <property type="entry name" value="mRNA_Capping_Enz/RNA_Phosphat"/>
</dbReference>
<feature type="binding site" evidence="13">
    <location>
        <position position="306"/>
    </location>
    <ligand>
        <name>GTP</name>
        <dbReference type="ChEBI" id="CHEBI:37565"/>
    </ligand>
</feature>
<evidence type="ECO:0000256" key="10">
    <source>
        <dbReference type="ARBA" id="ARBA00044624"/>
    </source>
</evidence>
<evidence type="ECO:0000313" key="17">
    <source>
        <dbReference type="Proteomes" id="UP001497623"/>
    </source>
</evidence>
<feature type="region of interest" description="Disordered" evidence="14">
    <location>
        <begin position="193"/>
        <end position="251"/>
    </location>
</feature>
<feature type="active site" description="Phosphocysteine intermediate" evidence="11">
    <location>
        <position position="143"/>
    </location>
</feature>
<evidence type="ECO:0000256" key="7">
    <source>
        <dbReference type="ARBA" id="ARBA00023042"/>
    </source>
</evidence>
<keyword evidence="7" id="KW-0506">mRNA capping</keyword>
<evidence type="ECO:0000256" key="14">
    <source>
        <dbReference type="SAM" id="MobiDB-lite"/>
    </source>
</evidence>
<evidence type="ECO:0000256" key="5">
    <source>
        <dbReference type="ARBA" id="ARBA00022695"/>
    </source>
</evidence>
<keyword evidence="17" id="KW-1185">Reference proteome</keyword>
<dbReference type="InterPro" id="IPR012340">
    <property type="entry name" value="NA-bd_OB-fold"/>
</dbReference>
<dbReference type="Gene3D" id="3.30.1490.430">
    <property type="match status" value="1"/>
</dbReference>
<evidence type="ECO:0000256" key="12">
    <source>
        <dbReference type="PIRSR" id="PIRSR036958-2"/>
    </source>
</evidence>
<evidence type="ECO:0000256" key="1">
    <source>
        <dbReference type="ARBA" id="ARBA00004123"/>
    </source>
</evidence>
<feature type="binding site" evidence="13">
    <location>
        <begin position="350"/>
        <end position="352"/>
    </location>
    <ligand>
        <name>GTP</name>
        <dbReference type="ChEBI" id="CHEBI:37565"/>
    </ligand>
</feature>
<dbReference type="SUPFAM" id="SSF52799">
    <property type="entry name" value="(Phosphotyrosine protein) phosphatases II"/>
    <property type="match status" value="1"/>
</dbReference>
<organism evidence="16 17">
    <name type="scientific">Meganyctiphanes norvegica</name>
    <name type="common">Northern krill</name>
    <name type="synonym">Thysanopoda norvegica</name>
    <dbReference type="NCBI Taxonomy" id="48144"/>
    <lineage>
        <taxon>Eukaryota</taxon>
        <taxon>Metazoa</taxon>
        <taxon>Ecdysozoa</taxon>
        <taxon>Arthropoda</taxon>
        <taxon>Crustacea</taxon>
        <taxon>Multicrustacea</taxon>
        <taxon>Malacostraca</taxon>
        <taxon>Eumalacostraca</taxon>
        <taxon>Eucarida</taxon>
        <taxon>Euphausiacea</taxon>
        <taxon>Euphausiidae</taxon>
        <taxon>Meganyctiphanes</taxon>
    </lineage>
</organism>
<dbReference type="FunFam" id="3.30.470.30:FF:000040">
    <property type="entry name" value="mRNA-capping enzyme"/>
    <property type="match status" value="1"/>
</dbReference>
<dbReference type="FunFam" id="2.40.50.140:FF:000291">
    <property type="entry name" value="mRNA-capping enzyme"/>
    <property type="match status" value="1"/>
</dbReference>
<feature type="binding site" evidence="13">
    <location>
        <begin position="469"/>
        <end position="471"/>
    </location>
    <ligand>
        <name>GTP</name>
        <dbReference type="ChEBI" id="CHEBI:37565"/>
    </ligand>
</feature>
<feature type="active site" description="N6-GMP-lysine intermediate" evidence="12">
    <location>
        <position position="301"/>
    </location>
</feature>
<comment type="catalytic activity">
    <reaction evidence="10">
        <text>a 5'-end diphospho-ribonucleoside in mRNA + GTP + H(+) = a 5'-end (5'-triphosphoguanosine)-ribonucleoside in mRNA + diphosphate</text>
        <dbReference type="Rhea" id="RHEA:67012"/>
        <dbReference type="Rhea" id="RHEA-COMP:17165"/>
        <dbReference type="Rhea" id="RHEA-COMP:17166"/>
        <dbReference type="ChEBI" id="CHEBI:15378"/>
        <dbReference type="ChEBI" id="CHEBI:33019"/>
        <dbReference type="ChEBI" id="CHEBI:37565"/>
        <dbReference type="ChEBI" id="CHEBI:167616"/>
        <dbReference type="ChEBI" id="CHEBI:167617"/>
        <dbReference type="EC" id="2.7.7.50"/>
    </reaction>
    <physiologicalReaction direction="left-to-right" evidence="10">
        <dbReference type="Rhea" id="RHEA:67013"/>
    </physiologicalReaction>
</comment>
<feature type="binding site" evidence="13">
    <location>
        <begin position="539"/>
        <end position="544"/>
    </location>
    <ligand>
        <name>GTP</name>
        <dbReference type="ChEBI" id="CHEBI:37565"/>
    </ligand>
</feature>
<evidence type="ECO:0000256" key="13">
    <source>
        <dbReference type="PIRSR" id="PIRSR036958-3"/>
    </source>
</evidence>
<evidence type="ECO:0000256" key="2">
    <source>
        <dbReference type="ARBA" id="ARBA00012475"/>
    </source>
</evidence>